<protein>
    <submittedName>
        <fullName evidence="1">Uncharacterized protein</fullName>
    </submittedName>
</protein>
<name>A0ABD2AF26_VESSQ</name>
<organism evidence="1 2">
    <name type="scientific">Vespula squamosa</name>
    <name type="common">Southern yellow jacket</name>
    <name type="synonym">Wasp</name>
    <dbReference type="NCBI Taxonomy" id="30214"/>
    <lineage>
        <taxon>Eukaryota</taxon>
        <taxon>Metazoa</taxon>
        <taxon>Ecdysozoa</taxon>
        <taxon>Arthropoda</taxon>
        <taxon>Hexapoda</taxon>
        <taxon>Insecta</taxon>
        <taxon>Pterygota</taxon>
        <taxon>Neoptera</taxon>
        <taxon>Endopterygota</taxon>
        <taxon>Hymenoptera</taxon>
        <taxon>Apocrita</taxon>
        <taxon>Aculeata</taxon>
        <taxon>Vespoidea</taxon>
        <taxon>Vespidae</taxon>
        <taxon>Vespinae</taxon>
        <taxon>Vespula</taxon>
    </lineage>
</organism>
<evidence type="ECO:0000313" key="2">
    <source>
        <dbReference type="Proteomes" id="UP001607302"/>
    </source>
</evidence>
<proteinExistence type="predicted"/>
<dbReference type="Proteomes" id="UP001607302">
    <property type="component" value="Unassembled WGS sequence"/>
</dbReference>
<keyword evidence="2" id="KW-1185">Reference proteome</keyword>
<gene>
    <name evidence="1" type="ORF">V1478_011642</name>
</gene>
<comment type="caution">
    <text evidence="1">The sequence shown here is derived from an EMBL/GenBank/DDBJ whole genome shotgun (WGS) entry which is preliminary data.</text>
</comment>
<evidence type="ECO:0000313" key="1">
    <source>
        <dbReference type="EMBL" id="KAL2719223.1"/>
    </source>
</evidence>
<dbReference type="EMBL" id="JAUDFV010000151">
    <property type="protein sequence ID" value="KAL2719223.1"/>
    <property type="molecule type" value="Genomic_DNA"/>
</dbReference>
<accession>A0ABD2AF26</accession>
<reference evidence="1 2" key="1">
    <citation type="journal article" date="2024" name="Ann. Entomol. Soc. Am.">
        <title>Genomic analyses of the southern and eastern yellowjacket wasps (Hymenoptera: Vespidae) reveal evolutionary signatures of social life.</title>
        <authorList>
            <person name="Catto M.A."/>
            <person name="Caine P.B."/>
            <person name="Orr S.E."/>
            <person name="Hunt B.G."/>
            <person name="Goodisman M.A.D."/>
        </authorList>
    </citation>
    <scope>NUCLEOTIDE SEQUENCE [LARGE SCALE GENOMIC DNA]</scope>
    <source>
        <strain evidence="1">233</strain>
        <tissue evidence="1">Head and thorax</tissue>
    </source>
</reference>
<sequence length="69" mass="7600">MLSLKPLMSIQYSGSAVLTVVAFEIEDITEDDKAESSTVLSSSEPETVTSQTLKLFITQYVYKSQEFSG</sequence>
<dbReference type="AlphaFoldDB" id="A0ABD2AF26"/>